<evidence type="ECO:0000259" key="2">
    <source>
        <dbReference type="PROSITE" id="PS50010"/>
    </source>
</evidence>
<name>A0A0N4ZKN0_PARTI</name>
<dbReference type="SMART" id="SM00325">
    <property type="entry name" value="RhoGEF"/>
    <property type="match status" value="1"/>
</dbReference>
<accession>A0A0N4ZKN0</accession>
<protein>
    <submittedName>
        <fullName evidence="5">DH domain-containing protein</fullName>
    </submittedName>
</protein>
<feature type="region of interest" description="Disordered" evidence="1">
    <location>
        <begin position="1033"/>
        <end position="1052"/>
    </location>
</feature>
<dbReference type="PANTHER" id="PTHR12673:SF159">
    <property type="entry name" value="LD03170P"/>
    <property type="match status" value="1"/>
</dbReference>
<dbReference type="InterPro" id="IPR055230">
    <property type="entry name" value="PH_Tiam1/2"/>
</dbReference>
<dbReference type="Proteomes" id="UP000038045">
    <property type="component" value="Unplaced"/>
</dbReference>
<evidence type="ECO:0000256" key="1">
    <source>
        <dbReference type="SAM" id="MobiDB-lite"/>
    </source>
</evidence>
<dbReference type="InterPro" id="IPR011993">
    <property type="entry name" value="PH-like_dom_sf"/>
</dbReference>
<evidence type="ECO:0000313" key="5">
    <source>
        <dbReference type="WBParaSite" id="PTRK_0000866400.1"/>
    </source>
</evidence>
<keyword evidence="4" id="KW-1185">Reference proteome</keyword>
<dbReference type="Pfam" id="PF00621">
    <property type="entry name" value="RhoGEF"/>
    <property type="match status" value="1"/>
</dbReference>
<dbReference type="WBParaSite" id="PTRK_0000866400.1">
    <property type="protein sequence ID" value="PTRK_0000866400.1"/>
    <property type="gene ID" value="PTRK_0000866400"/>
</dbReference>
<dbReference type="GO" id="GO:0005737">
    <property type="term" value="C:cytoplasm"/>
    <property type="evidence" value="ECO:0007669"/>
    <property type="project" value="TreeGrafter"/>
</dbReference>
<dbReference type="PROSITE" id="PS50010">
    <property type="entry name" value="DH_2"/>
    <property type="match status" value="1"/>
</dbReference>
<proteinExistence type="predicted"/>
<dbReference type="AlphaFoldDB" id="A0A0N4ZKN0"/>
<dbReference type="Gene3D" id="1.20.900.10">
    <property type="entry name" value="Dbl homology (DH) domain"/>
    <property type="match status" value="1"/>
</dbReference>
<feature type="domain" description="WH1" evidence="3">
    <location>
        <begin position="233"/>
        <end position="345"/>
    </location>
</feature>
<dbReference type="Pfam" id="PF23014">
    <property type="entry name" value="PH_Tiam1"/>
    <property type="match status" value="1"/>
</dbReference>
<feature type="domain" description="DH" evidence="2">
    <location>
        <begin position="676"/>
        <end position="876"/>
    </location>
</feature>
<dbReference type="STRING" id="131310.A0A0N4ZKN0"/>
<sequence length="1052" mass="121758">MSTFIKPSPEDNFNTYLTSYSSNSILSNTNQQNVLPPGITPSFPKLLSDSKKLNNNIEVNKTGGAILGQRSTKKDIGISLTSNDTIKQYSIESVDKNMLYEGVVIRNHNNNKAKKNKLSITHYIDNSNLLISSHLRNVVSNHTDEVTIINRANNKSQKINKNRKSCNIGLLNNLDRSVIINNKNIMSKSFNNEYQSDFRYNIMGNEFSSCGHNQEECFGTNKIIDEDICFTKPINKFEQNSMRFSAEVYKLSNDREEWQNLSNGILTITSIERYHILQTFFDITGFNTHNQIVFTSHISSTSSVKKSSDRFVIWNHEQTIYGLNFLLSKDANEFCAILSSRIMKKPLINNSIVAETSIIIESLEKDNGNIVEIVENKEVIFKHCLLTVQNNGLILLIKIKEEDVSYAVEMLDCIVLYDSLSAFMYLCHPTKVFIFKCERPKLMYHFFVKAIHDSNVSLSGERDPFLIKKILKTAQCEIDDIEKINTSKGEEKIENEEILLNNVAKHFLNFMFNMRIYVEEKRMLLDDKILLSQVSCIAAMFVTKRHALAFTHLYCAANRNISIKKYFSLENQQYIKMMKRSTGLWNLKNDEKNLSFHEKSYCTYENKIKNSKSTDAINSIIEPFEPTTPQELSVANLKAMFMLEGKNNKKNSMNDSYYDKSEKSSNNKNDKKKRFAETYVISKLNEKKEELLVRNVIELVESEQAFVKDLNDLKNESVDILGSQLKLIINELSNLHNYFLNCLEEAKDDLTVNKDDDDYKFHCQAKDTIMRVCALFINKSSRFKIYSDYSAAYSVWLQKSQRDNQLKEKLKQKMKDNSQDGKNIESLLIKPIQRILRYPLFLEKIVDSCNAETIEYKQSKQALLRLHELASYINEMQRFREQFGLRLDEFAKNNLKYFKEKGMNIDMRELLMFSHIKLYVMNIKEKGSKRSEGVILIFNTVVLIFIPEKKKDKSHKIIPINECIVISSFNQLMESSKSVSLVKEDLENMFQIMHTDPFQKNQNIYVIHCNCKEIKTQLLKNLHKAIKLKSNGKGVRPLSGTSQSDRGYESEK</sequence>
<dbReference type="SUPFAM" id="SSF50729">
    <property type="entry name" value="PH domain-like"/>
    <property type="match status" value="2"/>
</dbReference>
<dbReference type="InterPro" id="IPR051092">
    <property type="entry name" value="FYVE_RhoGEF_PH"/>
</dbReference>
<dbReference type="Pfam" id="PF00568">
    <property type="entry name" value="WH1"/>
    <property type="match status" value="1"/>
</dbReference>
<dbReference type="InterPro" id="IPR000697">
    <property type="entry name" value="WH1/EVH1_dom"/>
</dbReference>
<dbReference type="InterPro" id="IPR000219">
    <property type="entry name" value="DH_dom"/>
</dbReference>
<dbReference type="SUPFAM" id="SSF48065">
    <property type="entry name" value="DBL homology domain (DH-domain)"/>
    <property type="match status" value="1"/>
</dbReference>
<dbReference type="PROSITE" id="PS50229">
    <property type="entry name" value="WH1"/>
    <property type="match status" value="1"/>
</dbReference>
<dbReference type="Gene3D" id="2.30.29.30">
    <property type="entry name" value="Pleckstrin-homology domain (PH domain)/Phosphotyrosine-binding domain (PTB)"/>
    <property type="match status" value="2"/>
</dbReference>
<dbReference type="InterPro" id="IPR035899">
    <property type="entry name" value="DBL_dom_sf"/>
</dbReference>
<evidence type="ECO:0000259" key="3">
    <source>
        <dbReference type="PROSITE" id="PS50229"/>
    </source>
</evidence>
<dbReference type="PANTHER" id="PTHR12673">
    <property type="entry name" value="FACIOGENITAL DYSPLASIA PROTEIN"/>
    <property type="match status" value="1"/>
</dbReference>
<dbReference type="GO" id="GO:0005085">
    <property type="term" value="F:guanyl-nucleotide exchange factor activity"/>
    <property type="evidence" value="ECO:0007669"/>
    <property type="project" value="InterPro"/>
</dbReference>
<organism evidence="4 5">
    <name type="scientific">Parastrongyloides trichosuri</name>
    <name type="common">Possum-specific nematode worm</name>
    <dbReference type="NCBI Taxonomy" id="131310"/>
    <lineage>
        <taxon>Eukaryota</taxon>
        <taxon>Metazoa</taxon>
        <taxon>Ecdysozoa</taxon>
        <taxon>Nematoda</taxon>
        <taxon>Chromadorea</taxon>
        <taxon>Rhabditida</taxon>
        <taxon>Tylenchina</taxon>
        <taxon>Panagrolaimomorpha</taxon>
        <taxon>Strongyloidoidea</taxon>
        <taxon>Strongyloididae</taxon>
        <taxon>Parastrongyloides</taxon>
    </lineage>
</organism>
<evidence type="ECO:0000313" key="4">
    <source>
        <dbReference type="Proteomes" id="UP000038045"/>
    </source>
</evidence>
<reference evidence="5" key="1">
    <citation type="submission" date="2017-02" db="UniProtKB">
        <authorList>
            <consortium name="WormBaseParasite"/>
        </authorList>
    </citation>
    <scope>IDENTIFICATION</scope>
</reference>